<name>A0A2T4CFG2_TRILO</name>
<evidence type="ECO:0000313" key="1">
    <source>
        <dbReference type="EMBL" id="PTB80305.1"/>
    </source>
</evidence>
<protein>
    <submittedName>
        <fullName evidence="1">Uncharacterized protein</fullName>
    </submittedName>
</protein>
<organism evidence="1 2">
    <name type="scientific">Trichoderma longibrachiatum ATCC 18648</name>
    <dbReference type="NCBI Taxonomy" id="983965"/>
    <lineage>
        <taxon>Eukaryota</taxon>
        <taxon>Fungi</taxon>
        <taxon>Dikarya</taxon>
        <taxon>Ascomycota</taxon>
        <taxon>Pezizomycotina</taxon>
        <taxon>Sordariomycetes</taxon>
        <taxon>Hypocreomycetidae</taxon>
        <taxon>Hypocreales</taxon>
        <taxon>Hypocreaceae</taxon>
        <taxon>Trichoderma</taxon>
    </lineage>
</organism>
<evidence type="ECO:0000313" key="2">
    <source>
        <dbReference type="Proteomes" id="UP000240760"/>
    </source>
</evidence>
<dbReference type="Proteomes" id="UP000240760">
    <property type="component" value="Unassembled WGS sequence"/>
</dbReference>
<sequence length="185" mass="20089">MGATFAVHQSNIDWLCQRFTKVPSTSIEEAPGLEGVSNCCRIALPHIKTLVLAVLQAYSYGANFLPAATESEKNLAQPSHCSTILAVFGLQEAISVAFDVTSSIQARQITPKLQGYHDKLARTFPALGCLARPNAKCAPDGSYCCYMVRVLDAQPPVTQKHALVLRTLANNYIQRMRIIPEAADG</sequence>
<reference evidence="1 2" key="1">
    <citation type="submission" date="2016-07" db="EMBL/GenBank/DDBJ databases">
        <title>Multiple horizontal gene transfer events from other fungi enriched the ability of initially mycotrophic Trichoderma (Ascomycota) to feed on dead plant biomass.</title>
        <authorList>
            <consortium name="DOE Joint Genome Institute"/>
            <person name="Aerts A."/>
            <person name="Atanasova L."/>
            <person name="Chenthamara K."/>
            <person name="Zhang J."/>
            <person name="Grujic M."/>
            <person name="Henrissat B."/>
            <person name="Kuo A."/>
            <person name="Salamov A."/>
            <person name="Lipzen A."/>
            <person name="Labutti K."/>
            <person name="Barry K."/>
            <person name="Miao Y."/>
            <person name="Rahimi M.J."/>
            <person name="Shen Q."/>
            <person name="Grigoriev I.V."/>
            <person name="Kubicek C.P."/>
            <person name="Druzhinina I.S."/>
        </authorList>
    </citation>
    <scope>NUCLEOTIDE SEQUENCE [LARGE SCALE GENOMIC DNA]</scope>
    <source>
        <strain evidence="1 2">ATCC 18648</strain>
    </source>
</reference>
<dbReference type="EMBL" id="KZ679127">
    <property type="protein sequence ID" value="PTB80305.1"/>
    <property type="molecule type" value="Genomic_DNA"/>
</dbReference>
<dbReference type="AlphaFoldDB" id="A0A2T4CFG2"/>
<proteinExistence type="predicted"/>
<accession>A0A2T4CFG2</accession>
<gene>
    <name evidence="1" type="ORF">M440DRAFT_189929</name>
</gene>
<keyword evidence="2" id="KW-1185">Reference proteome</keyword>